<sequence length="72" mass="8299">MKNFKGYYRYVETTNPDVWFETSEVWEVKAADLTINPVYHVANGVVNLNKVADMYNAQKHNNVNNGDDSEDD</sequence>
<proteinExistence type="predicted"/>
<dbReference type="EMBL" id="CM007366">
    <property type="protein sequence ID" value="OIW10513.1"/>
    <property type="molecule type" value="Genomic_DNA"/>
</dbReference>
<accession>A0A4P1RGV1</accession>
<name>A0A4P1RGV1_LUPAN</name>
<keyword evidence="2" id="KW-1185">Reference proteome</keyword>
<dbReference type="AlphaFoldDB" id="A0A4P1RGV1"/>
<dbReference type="SUPFAM" id="SSF50249">
    <property type="entry name" value="Nucleic acid-binding proteins"/>
    <property type="match status" value="1"/>
</dbReference>
<protein>
    <submittedName>
        <fullName evidence="1">Uncharacterized protein</fullName>
    </submittedName>
</protein>
<gene>
    <name evidence="1" type="ORF">TanjilG_15885</name>
</gene>
<evidence type="ECO:0000313" key="2">
    <source>
        <dbReference type="Proteomes" id="UP000188354"/>
    </source>
</evidence>
<dbReference type="Proteomes" id="UP000188354">
    <property type="component" value="Chromosome LG06"/>
</dbReference>
<reference evidence="1 2" key="1">
    <citation type="journal article" date="2017" name="Plant Biotechnol. J.">
        <title>A comprehensive draft genome sequence for lupin (Lupinus angustifolius), an emerging health food: insights into plant-microbe interactions and legume evolution.</title>
        <authorList>
            <person name="Hane J.K."/>
            <person name="Ming Y."/>
            <person name="Kamphuis L.G."/>
            <person name="Nelson M.N."/>
            <person name="Garg G."/>
            <person name="Atkins C.A."/>
            <person name="Bayer P.E."/>
            <person name="Bravo A."/>
            <person name="Bringans S."/>
            <person name="Cannon S."/>
            <person name="Edwards D."/>
            <person name="Foley R."/>
            <person name="Gao L.L."/>
            <person name="Harrison M.J."/>
            <person name="Huang W."/>
            <person name="Hurgobin B."/>
            <person name="Li S."/>
            <person name="Liu C.W."/>
            <person name="McGrath A."/>
            <person name="Morahan G."/>
            <person name="Murray J."/>
            <person name="Weller J."/>
            <person name="Jian J."/>
            <person name="Singh K.B."/>
        </authorList>
    </citation>
    <scope>NUCLEOTIDE SEQUENCE [LARGE SCALE GENOMIC DNA]</scope>
    <source>
        <strain evidence="2">cv. Tanjil</strain>
        <tissue evidence="1">Whole plant</tissue>
    </source>
</reference>
<dbReference type="Gramene" id="OIW10513">
    <property type="protein sequence ID" value="OIW10513"/>
    <property type="gene ID" value="TanjilG_15885"/>
</dbReference>
<dbReference type="STRING" id="3871.A0A4P1RGV1"/>
<evidence type="ECO:0000313" key="1">
    <source>
        <dbReference type="EMBL" id="OIW10513.1"/>
    </source>
</evidence>
<dbReference type="InterPro" id="IPR012340">
    <property type="entry name" value="NA-bd_OB-fold"/>
</dbReference>
<dbReference type="Gene3D" id="2.40.50.140">
    <property type="entry name" value="Nucleic acid-binding proteins"/>
    <property type="match status" value="1"/>
</dbReference>
<organism evidence="1 2">
    <name type="scientific">Lupinus angustifolius</name>
    <name type="common">Narrow-leaved blue lupine</name>
    <dbReference type="NCBI Taxonomy" id="3871"/>
    <lineage>
        <taxon>Eukaryota</taxon>
        <taxon>Viridiplantae</taxon>
        <taxon>Streptophyta</taxon>
        <taxon>Embryophyta</taxon>
        <taxon>Tracheophyta</taxon>
        <taxon>Spermatophyta</taxon>
        <taxon>Magnoliopsida</taxon>
        <taxon>eudicotyledons</taxon>
        <taxon>Gunneridae</taxon>
        <taxon>Pentapetalae</taxon>
        <taxon>rosids</taxon>
        <taxon>fabids</taxon>
        <taxon>Fabales</taxon>
        <taxon>Fabaceae</taxon>
        <taxon>Papilionoideae</taxon>
        <taxon>50 kb inversion clade</taxon>
        <taxon>genistoids sensu lato</taxon>
        <taxon>core genistoids</taxon>
        <taxon>Genisteae</taxon>
        <taxon>Lupinus</taxon>
    </lineage>
</organism>